<keyword evidence="5" id="KW-1185">Reference proteome</keyword>
<evidence type="ECO:0000313" key="4">
    <source>
        <dbReference type="EMBL" id="KLI64107.1"/>
    </source>
</evidence>
<dbReference type="RefSeq" id="WP_047093945.1">
    <property type="nucleotide sequence ID" value="NZ_LBHU01000002.1"/>
</dbReference>
<dbReference type="AlphaFoldDB" id="A0A0H0XQ90"/>
<organism evidence="4 5">
    <name type="scientific">Aurantiacibacter marinus</name>
    <dbReference type="NCBI Taxonomy" id="874156"/>
    <lineage>
        <taxon>Bacteria</taxon>
        <taxon>Pseudomonadati</taxon>
        <taxon>Pseudomonadota</taxon>
        <taxon>Alphaproteobacteria</taxon>
        <taxon>Sphingomonadales</taxon>
        <taxon>Erythrobacteraceae</taxon>
        <taxon>Aurantiacibacter</taxon>
    </lineage>
</organism>
<evidence type="ECO:0000313" key="5">
    <source>
        <dbReference type="Proteomes" id="UP000053455"/>
    </source>
</evidence>
<dbReference type="NCBIfam" id="NF033947">
    <property type="entry name" value="PEP-cistern"/>
    <property type="match status" value="1"/>
</dbReference>
<dbReference type="Pfam" id="PF07589">
    <property type="entry name" value="PEP-CTERM"/>
    <property type="match status" value="1"/>
</dbReference>
<dbReference type="Proteomes" id="UP000053455">
    <property type="component" value="Unassembled WGS sequence"/>
</dbReference>
<accession>A0A0H0XQ90</accession>
<feature type="chain" id="PRO_5002589933" description="Ice-binding protein C-terminal domain-containing protein" evidence="2">
    <location>
        <begin position="25"/>
        <end position="247"/>
    </location>
</feature>
<dbReference type="InterPro" id="IPR013424">
    <property type="entry name" value="Ice-binding_C"/>
</dbReference>
<keyword evidence="2" id="KW-0732">Signal</keyword>
<gene>
    <name evidence="4" type="ORF">AAV99_09515</name>
</gene>
<reference evidence="4 5" key="1">
    <citation type="submission" date="2015-04" db="EMBL/GenBank/DDBJ databases">
        <title>The draft genome sequence of Erythrobacter marinus HWDM-33.</title>
        <authorList>
            <person name="Zhuang L."/>
            <person name="Liu Y."/>
            <person name="Shao Z."/>
        </authorList>
    </citation>
    <scope>NUCLEOTIDE SEQUENCE [LARGE SCALE GENOMIC DNA]</scope>
    <source>
        <strain evidence="4 5">HWDM-33</strain>
    </source>
</reference>
<feature type="region of interest" description="Disordered" evidence="1">
    <location>
        <begin position="189"/>
        <end position="211"/>
    </location>
</feature>
<feature type="domain" description="Ice-binding protein C-terminal" evidence="3">
    <location>
        <begin position="210"/>
        <end position="234"/>
    </location>
</feature>
<dbReference type="PATRIC" id="fig|874156.12.peg.1952"/>
<sequence length="247" mass="24996">MIMKKFATGFALMMSMAIAVPALADPITLDAGDVGTTFQIDLNGFSGSNTNTVDGLASTLTFTLDSVTSDRYDFSYVVANTTGSGVTSNISSFAFNVDPDITGAAVNGAYQFAFVADGNGSDPSYPNQIGAVDVCFKASNSGSCSNSGGVSQGNTGTGSLSLLFGADAPQITLSDFFVRYQGITGAGGVTSATGESTTSTTTGGSTSGTPVPEPGILGLLGLALASLCFMRRRRQFGDAHVGQPAFA</sequence>
<protein>
    <recommendedName>
        <fullName evidence="3">Ice-binding protein C-terminal domain-containing protein</fullName>
    </recommendedName>
</protein>
<proteinExistence type="predicted"/>
<name>A0A0H0XQ90_9SPHN</name>
<evidence type="ECO:0000256" key="1">
    <source>
        <dbReference type="SAM" id="MobiDB-lite"/>
    </source>
</evidence>
<comment type="caution">
    <text evidence="4">The sequence shown here is derived from an EMBL/GenBank/DDBJ whole genome shotgun (WGS) entry which is preliminary data.</text>
</comment>
<evidence type="ECO:0000256" key="2">
    <source>
        <dbReference type="SAM" id="SignalP"/>
    </source>
</evidence>
<dbReference type="EMBL" id="LBHU01000002">
    <property type="protein sequence ID" value="KLI64107.1"/>
    <property type="molecule type" value="Genomic_DNA"/>
</dbReference>
<feature type="signal peptide" evidence="2">
    <location>
        <begin position="1"/>
        <end position="24"/>
    </location>
</feature>
<dbReference type="NCBIfam" id="TIGR02595">
    <property type="entry name" value="PEP_CTERM"/>
    <property type="match status" value="1"/>
</dbReference>
<evidence type="ECO:0000259" key="3">
    <source>
        <dbReference type="Pfam" id="PF07589"/>
    </source>
</evidence>